<keyword evidence="2" id="KW-1185">Reference proteome</keyword>
<dbReference type="Proteomes" id="UP000663193">
    <property type="component" value="Chromosome 15"/>
</dbReference>
<reference evidence="2" key="1">
    <citation type="journal article" date="2021" name="BMC Genomics">
        <title>Chromosome-level genome assembly and manually-curated proteome of model necrotroph Parastagonospora nodorum Sn15 reveals a genome-wide trove of candidate effector homologs, and redundancy of virulence-related functions within an accessory chromosome.</title>
        <authorList>
            <person name="Bertazzoni S."/>
            <person name="Jones D.A.B."/>
            <person name="Phan H.T."/>
            <person name="Tan K.-C."/>
            <person name="Hane J.K."/>
        </authorList>
    </citation>
    <scope>NUCLEOTIDE SEQUENCE [LARGE SCALE GENOMIC DNA]</scope>
    <source>
        <strain evidence="2">SN15 / ATCC MYA-4574 / FGSC 10173)</strain>
    </source>
</reference>
<sequence length="169" mass="19360">MRTLRVGSTPRHCLRSQERLDLLRKQGLLAGLRIRYWWKTSTDMELLSERLRQAERSLTSCTQRHLQTRWRPLLLCSGPRASWRLLSQNATWKMRLSRGSQPSLTKVFWTVHTRKDANDRSDHADAGILGATVTAFVLLFCIIARTCSQALLAHEPCLSRASTWQTGSS</sequence>
<protein>
    <submittedName>
        <fullName evidence="1">Uncharacterized protein</fullName>
    </submittedName>
</protein>
<evidence type="ECO:0000313" key="2">
    <source>
        <dbReference type="Proteomes" id="UP000663193"/>
    </source>
</evidence>
<dbReference type="VEuPathDB" id="FungiDB:JI435_420090"/>
<proteinExistence type="predicted"/>
<accession>A0A7U2FE95</accession>
<name>A0A7U2FE95_PHANO</name>
<gene>
    <name evidence="1" type="ORF">JI435_420090</name>
</gene>
<dbReference type="EMBL" id="CP069037">
    <property type="protein sequence ID" value="QRD03676.1"/>
    <property type="molecule type" value="Genomic_DNA"/>
</dbReference>
<evidence type="ECO:0000313" key="1">
    <source>
        <dbReference type="EMBL" id="QRD03676.1"/>
    </source>
</evidence>
<dbReference type="AlphaFoldDB" id="A0A7U2FE95"/>
<organism evidence="1 2">
    <name type="scientific">Phaeosphaeria nodorum (strain SN15 / ATCC MYA-4574 / FGSC 10173)</name>
    <name type="common">Glume blotch fungus</name>
    <name type="synonym">Parastagonospora nodorum</name>
    <dbReference type="NCBI Taxonomy" id="321614"/>
    <lineage>
        <taxon>Eukaryota</taxon>
        <taxon>Fungi</taxon>
        <taxon>Dikarya</taxon>
        <taxon>Ascomycota</taxon>
        <taxon>Pezizomycotina</taxon>
        <taxon>Dothideomycetes</taxon>
        <taxon>Pleosporomycetidae</taxon>
        <taxon>Pleosporales</taxon>
        <taxon>Pleosporineae</taxon>
        <taxon>Phaeosphaeriaceae</taxon>
        <taxon>Parastagonospora</taxon>
    </lineage>
</organism>